<name>A0A0K8PED1_STRAJ</name>
<organism evidence="1 2">
    <name type="scientific">Streptomyces azureus</name>
    <dbReference type="NCBI Taxonomy" id="146537"/>
    <lineage>
        <taxon>Bacteria</taxon>
        <taxon>Bacillati</taxon>
        <taxon>Actinomycetota</taxon>
        <taxon>Actinomycetes</taxon>
        <taxon>Kitasatosporales</taxon>
        <taxon>Streptomycetaceae</taxon>
        <taxon>Streptomyces</taxon>
    </lineage>
</organism>
<dbReference type="Proteomes" id="UP000053859">
    <property type="component" value="Unassembled WGS sequence"/>
</dbReference>
<proteinExistence type="predicted"/>
<sequence length="74" mass="8088">MQGRPARGDPLDLEAVALQAASEGLGDRFIVFHQKYAHRRTLVLESWATLSSPRAIVTPGTFSRGLCPDGHEQT</sequence>
<reference evidence="1" key="1">
    <citation type="journal article" date="2015" name="Genome Announc.">
        <title>Draft Genome Sequence of Thiostrepton-Producing Streptomyces azureus ATCC 14921.</title>
        <authorList>
            <person name="Sakihara K."/>
            <person name="Maeda J."/>
            <person name="Tashiro K."/>
            <person name="Fujino Y."/>
            <person name="Kuhara S."/>
            <person name="Ohshima T."/>
            <person name="Ogata S."/>
            <person name="Doi K."/>
        </authorList>
    </citation>
    <scope>NUCLEOTIDE SEQUENCE [LARGE SCALE GENOMIC DNA]</scope>
    <source>
        <strain evidence="1">ATCC14921</strain>
    </source>
</reference>
<dbReference type="AlphaFoldDB" id="A0A0K8PED1"/>
<keyword evidence="2" id="KW-1185">Reference proteome</keyword>
<protein>
    <submittedName>
        <fullName evidence="1">Uncharacterized protein</fullName>
    </submittedName>
</protein>
<dbReference type="EMBL" id="DF968202">
    <property type="protein sequence ID" value="GAP46103.1"/>
    <property type="molecule type" value="Genomic_DNA"/>
</dbReference>
<gene>
    <name evidence="1" type="ORF">SAZU_0838</name>
</gene>
<accession>A0A0K8PED1</accession>
<evidence type="ECO:0000313" key="1">
    <source>
        <dbReference type="EMBL" id="GAP46103.1"/>
    </source>
</evidence>
<evidence type="ECO:0000313" key="2">
    <source>
        <dbReference type="Proteomes" id="UP000053859"/>
    </source>
</evidence>